<dbReference type="InterPro" id="IPR002829">
    <property type="entry name" value="DUF116"/>
</dbReference>
<dbReference type="AlphaFoldDB" id="A0A644V4M3"/>
<keyword evidence="1" id="KW-1133">Transmembrane helix</keyword>
<dbReference type="Pfam" id="PF01976">
    <property type="entry name" value="DUF116"/>
    <property type="match status" value="1"/>
</dbReference>
<dbReference type="PANTHER" id="PTHR43801:SF1">
    <property type="entry name" value="POLYPRENYL SYNTHETASE"/>
    <property type="match status" value="1"/>
</dbReference>
<evidence type="ECO:0008006" key="3">
    <source>
        <dbReference type="Google" id="ProtNLM"/>
    </source>
</evidence>
<feature type="transmembrane region" description="Helical" evidence="1">
    <location>
        <begin position="44"/>
        <end position="72"/>
    </location>
</feature>
<gene>
    <name evidence="2" type="ORF">SDC9_32211</name>
</gene>
<organism evidence="2">
    <name type="scientific">bioreactor metagenome</name>
    <dbReference type="NCBI Taxonomy" id="1076179"/>
    <lineage>
        <taxon>unclassified sequences</taxon>
        <taxon>metagenomes</taxon>
        <taxon>ecological metagenomes</taxon>
    </lineage>
</organism>
<reference evidence="2" key="1">
    <citation type="submission" date="2019-08" db="EMBL/GenBank/DDBJ databases">
        <authorList>
            <person name="Kucharzyk K."/>
            <person name="Murdoch R.W."/>
            <person name="Higgins S."/>
            <person name="Loffler F."/>
        </authorList>
    </citation>
    <scope>NUCLEOTIDE SEQUENCE</scope>
</reference>
<dbReference type="EMBL" id="VSSQ01000218">
    <property type="protein sequence ID" value="MPL86234.1"/>
    <property type="molecule type" value="Genomic_DNA"/>
</dbReference>
<name>A0A644V4M3_9ZZZZ</name>
<sequence length="260" mass="28674">MIDVISRPKKRIFIALASLSNLITSLFCYALWRVMIPGLTELNGYLPIVFGALVLTIVFSTSAGVLGIILAILGFPTFRIFHFWAWHVINFIYPLAIFLGKMFDIPRVKIEQSFIEVSNHLVRKQGVKVPADRIMILTPHCIQLDTCTFKITRNIENCHQCGGCGVGDLVALSNKYGVHLAVATGGTLARQVVKAIRPKAIVAVACERDLTSGIQDVFPLPVLGVLNERPNGPCFNTRVDIAKVEEAIKTFLEDEVANAK</sequence>
<comment type="caution">
    <text evidence="2">The sequence shown here is derived from an EMBL/GenBank/DDBJ whole genome shotgun (WGS) entry which is preliminary data.</text>
</comment>
<keyword evidence="1" id="KW-0812">Transmembrane</keyword>
<proteinExistence type="predicted"/>
<dbReference type="PIRSF" id="PIRSF006594">
    <property type="entry name" value="UCP006594"/>
    <property type="match status" value="1"/>
</dbReference>
<feature type="transmembrane region" description="Helical" evidence="1">
    <location>
        <begin position="12"/>
        <end position="32"/>
    </location>
</feature>
<accession>A0A644V4M3</accession>
<keyword evidence="1" id="KW-0472">Membrane</keyword>
<evidence type="ECO:0000313" key="2">
    <source>
        <dbReference type="EMBL" id="MPL86234.1"/>
    </source>
</evidence>
<feature type="transmembrane region" description="Helical" evidence="1">
    <location>
        <begin position="84"/>
        <end position="103"/>
    </location>
</feature>
<evidence type="ECO:0000256" key="1">
    <source>
        <dbReference type="SAM" id="Phobius"/>
    </source>
</evidence>
<dbReference type="PANTHER" id="PTHR43801">
    <property type="entry name" value="NUCLEOTIDE-BINDING PROTEIN-RELATED"/>
    <property type="match status" value="1"/>
</dbReference>
<protein>
    <recommendedName>
        <fullName evidence="3">DUF116 domain-containing protein</fullName>
    </recommendedName>
</protein>